<evidence type="ECO:0000313" key="3">
    <source>
        <dbReference type="EMBL" id="MCY9697612.1"/>
    </source>
</evidence>
<gene>
    <name evidence="3" type="primary">rsbW</name>
    <name evidence="3" type="ORF">M5X19_32865</name>
</gene>
<dbReference type="InterPro" id="IPR003594">
    <property type="entry name" value="HATPase_dom"/>
</dbReference>
<dbReference type="Gene3D" id="3.30.565.10">
    <property type="entry name" value="Histidine kinase-like ATPase, C-terminal domain"/>
    <property type="match status" value="1"/>
</dbReference>
<dbReference type="NCBIfam" id="NF003144">
    <property type="entry name" value="PRK04069.1"/>
    <property type="match status" value="1"/>
</dbReference>
<keyword evidence="4" id="KW-1185">Reference proteome</keyword>
<accession>A0ABT4GN22</accession>
<organism evidence="3 4">
    <name type="scientific">Paenibacillus alginolyticus</name>
    <dbReference type="NCBI Taxonomy" id="59839"/>
    <lineage>
        <taxon>Bacteria</taxon>
        <taxon>Bacillati</taxon>
        <taxon>Bacillota</taxon>
        <taxon>Bacilli</taxon>
        <taxon>Bacillales</taxon>
        <taxon>Paenibacillaceae</taxon>
        <taxon>Paenibacillus</taxon>
    </lineage>
</organism>
<dbReference type="PANTHER" id="PTHR35526">
    <property type="entry name" value="ANTI-SIGMA-F FACTOR RSBW-RELATED"/>
    <property type="match status" value="1"/>
</dbReference>
<proteinExistence type="predicted"/>
<dbReference type="GO" id="GO:0004674">
    <property type="term" value="F:protein serine/threonine kinase activity"/>
    <property type="evidence" value="ECO:0007669"/>
    <property type="project" value="UniProtKB-EC"/>
</dbReference>
<dbReference type="InterPro" id="IPR036890">
    <property type="entry name" value="HATPase_C_sf"/>
</dbReference>
<dbReference type="Proteomes" id="UP001527099">
    <property type="component" value="Unassembled WGS sequence"/>
</dbReference>
<feature type="domain" description="Histidine kinase/HSP90-like ATPase" evidence="2">
    <location>
        <begin position="9"/>
        <end position="139"/>
    </location>
</feature>
<comment type="caution">
    <text evidence="3">The sequence shown here is derived from an EMBL/GenBank/DDBJ whole genome shotgun (WGS) entry which is preliminary data.</text>
</comment>
<keyword evidence="1" id="KW-0418">Kinase</keyword>
<evidence type="ECO:0000256" key="1">
    <source>
        <dbReference type="ARBA" id="ARBA00022527"/>
    </source>
</evidence>
<dbReference type="SUPFAM" id="SSF55874">
    <property type="entry name" value="ATPase domain of HSP90 chaperone/DNA topoisomerase II/histidine kinase"/>
    <property type="match status" value="1"/>
</dbReference>
<dbReference type="EMBL" id="JAMDMX010000154">
    <property type="protein sequence ID" value="MCY9697612.1"/>
    <property type="molecule type" value="Genomic_DNA"/>
</dbReference>
<keyword evidence="3" id="KW-0808">Transferase</keyword>
<protein>
    <submittedName>
        <fullName evidence="3">Anti-sigma B factor RsbW</fullName>
        <ecNumber evidence="3">2.7.11.1</ecNumber>
    </submittedName>
</protein>
<evidence type="ECO:0000259" key="2">
    <source>
        <dbReference type="Pfam" id="PF13581"/>
    </source>
</evidence>
<dbReference type="InterPro" id="IPR050267">
    <property type="entry name" value="Anti-sigma-factor_SerPK"/>
</dbReference>
<name>A0ABT4GN22_9BACL</name>
<reference evidence="3 4" key="1">
    <citation type="submission" date="2022-05" db="EMBL/GenBank/DDBJ databases">
        <title>Genome Sequencing of Bee-Associated Microbes.</title>
        <authorList>
            <person name="Dunlap C."/>
        </authorList>
    </citation>
    <scope>NUCLEOTIDE SEQUENCE [LARGE SCALE GENOMIC DNA]</scope>
    <source>
        <strain evidence="3 4">NRRL B-14421</strain>
    </source>
</reference>
<dbReference type="CDD" id="cd16936">
    <property type="entry name" value="HATPase_RsbW-like"/>
    <property type="match status" value="1"/>
</dbReference>
<dbReference type="Pfam" id="PF13581">
    <property type="entry name" value="HATPase_c_2"/>
    <property type="match status" value="1"/>
</dbReference>
<dbReference type="PANTHER" id="PTHR35526:SF3">
    <property type="entry name" value="ANTI-SIGMA-F FACTOR RSBW"/>
    <property type="match status" value="1"/>
</dbReference>
<evidence type="ECO:0000313" key="4">
    <source>
        <dbReference type="Proteomes" id="UP001527099"/>
    </source>
</evidence>
<dbReference type="EC" id="2.7.11.1" evidence="3"/>
<keyword evidence="1" id="KW-0723">Serine/threonine-protein kinase</keyword>
<dbReference type="RefSeq" id="WP_268618276.1">
    <property type="nucleotide sequence ID" value="NZ_JAMDMX010000154.1"/>
</dbReference>
<sequence>MSPYIGLTIPAKAEYLDIVRLTLYGVATKAGFSFEDIEDMKVAVAEACNNAILHAYSHDQSGTVEVQFEHSSGFLRISVKDEGNSFNYVQTDAEAASLHHKSISEATVGGLGLFLMQALMDDVQVLTHSGKGTEVILTKQLAGQLNRKEEMV</sequence>